<dbReference type="STRING" id="47864.GA0070560_102212"/>
<dbReference type="GO" id="GO:0005840">
    <property type="term" value="C:ribosome"/>
    <property type="evidence" value="ECO:0007669"/>
    <property type="project" value="UniProtKB-KW"/>
</dbReference>
<dbReference type="InterPro" id="IPR016181">
    <property type="entry name" value="Acyl_CoA_acyltransferase"/>
</dbReference>
<dbReference type="AlphaFoldDB" id="A0A1C5GWB4"/>
<dbReference type="InterPro" id="IPR000182">
    <property type="entry name" value="GNAT_dom"/>
</dbReference>
<evidence type="ECO:0000259" key="1">
    <source>
        <dbReference type="PROSITE" id="PS51186"/>
    </source>
</evidence>
<dbReference type="Proteomes" id="UP000199408">
    <property type="component" value="Unassembled WGS sequence"/>
</dbReference>
<protein>
    <submittedName>
        <fullName evidence="2">Ribosomal protein S18 acetylase RimI</fullName>
    </submittedName>
</protein>
<dbReference type="Gene3D" id="3.40.630.30">
    <property type="match status" value="1"/>
</dbReference>
<dbReference type="GO" id="GO:0016747">
    <property type="term" value="F:acyltransferase activity, transferring groups other than amino-acyl groups"/>
    <property type="evidence" value="ECO:0007669"/>
    <property type="project" value="InterPro"/>
</dbReference>
<keyword evidence="2" id="KW-0689">Ribosomal protein</keyword>
<evidence type="ECO:0000313" key="3">
    <source>
        <dbReference type="Proteomes" id="UP000199408"/>
    </source>
</evidence>
<feature type="domain" description="N-acetyltransferase" evidence="1">
    <location>
        <begin position="2"/>
        <end position="160"/>
    </location>
</feature>
<dbReference type="SUPFAM" id="SSF55729">
    <property type="entry name" value="Acyl-CoA N-acyltransferases (Nat)"/>
    <property type="match status" value="1"/>
</dbReference>
<reference evidence="3" key="1">
    <citation type="submission" date="2016-06" db="EMBL/GenBank/DDBJ databases">
        <authorList>
            <person name="Varghese N."/>
        </authorList>
    </citation>
    <scope>NUCLEOTIDE SEQUENCE [LARGE SCALE GENOMIC DNA]</scope>
    <source>
        <strain evidence="3">DSM 43171</strain>
    </source>
</reference>
<proteinExistence type="predicted"/>
<dbReference type="Pfam" id="PF00583">
    <property type="entry name" value="Acetyltransf_1"/>
    <property type="match status" value="1"/>
</dbReference>
<sequence>MITVRRAGSADAAEIVRLRGVMLASMGGTPPTPGPWQASARQVLRDHLDASEATMAVFVVDAPGRPGVLAACATGTVEQRLGGPGNPDGRTGYVFNVVTDAGYRRRGFSRACLSALLDWYRDRGVRKIDLRASTEGEPLYRSLGFADVSGPTLRLSLPEA</sequence>
<keyword evidence="2" id="KW-0687">Ribonucleoprotein</keyword>
<keyword evidence="3" id="KW-1185">Reference proteome</keyword>
<organism evidence="2 3">
    <name type="scientific">Micromonospora halophytica</name>
    <dbReference type="NCBI Taxonomy" id="47864"/>
    <lineage>
        <taxon>Bacteria</taxon>
        <taxon>Bacillati</taxon>
        <taxon>Actinomycetota</taxon>
        <taxon>Actinomycetes</taxon>
        <taxon>Micromonosporales</taxon>
        <taxon>Micromonosporaceae</taxon>
        <taxon>Micromonospora</taxon>
    </lineage>
</organism>
<dbReference type="RefSeq" id="WP_091291355.1">
    <property type="nucleotide sequence ID" value="NZ_FMDN01000002.1"/>
</dbReference>
<dbReference type="CDD" id="cd04301">
    <property type="entry name" value="NAT_SF"/>
    <property type="match status" value="1"/>
</dbReference>
<evidence type="ECO:0000313" key="2">
    <source>
        <dbReference type="EMBL" id="SCG38096.1"/>
    </source>
</evidence>
<dbReference type="PROSITE" id="PS51186">
    <property type="entry name" value="GNAT"/>
    <property type="match status" value="1"/>
</dbReference>
<gene>
    <name evidence="2" type="ORF">GA0070560_102212</name>
</gene>
<accession>A0A1C5GWB4</accession>
<name>A0A1C5GWB4_9ACTN</name>
<dbReference type="OrthoDB" id="5243104at2"/>
<dbReference type="EMBL" id="FMDN01000002">
    <property type="protein sequence ID" value="SCG38096.1"/>
    <property type="molecule type" value="Genomic_DNA"/>
</dbReference>